<dbReference type="InterPro" id="IPR051783">
    <property type="entry name" value="NAD(P)-dependent_oxidoreduct"/>
</dbReference>
<gene>
    <name evidence="2" type="ORF">GCM10010967_54950</name>
</gene>
<evidence type="ECO:0000313" key="2">
    <source>
        <dbReference type="EMBL" id="GGN12011.1"/>
    </source>
</evidence>
<dbReference type="Pfam" id="PF13460">
    <property type="entry name" value="NAD_binding_10"/>
    <property type="match status" value="1"/>
</dbReference>
<dbReference type="Gene3D" id="3.40.50.720">
    <property type="entry name" value="NAD(P)-binding Rossmann-like Domain"/>
    <property type="match status" value="1"/>
</dbReference>
<feature type="domain" description="NAD(P)-binding" evidence="1">
    <location>
        <begin position="7"/>
        <end position="157"/>
    </location>
</feature>
<dbReference type="InterPro" id="IPR016040">
    <property type="entry name" value="NAD(P)-bd_dom"/>
</dbReference>
<comment type="caution">
    <text evidence="2">The sequence shown here is derived from an EMBL/GenBank/DDBJ whole genome shotgun (WGS) entry which is preliminary data.</text>
</comment>
<dbReference type="PANTHER" id="PTHR48079:SF6">
    <property type="entry name" value="NAD(P)-BINDING DOMAIN-CONTAINING PROTEIN-RELATED"/>
    <property type="match status" value="1"/>
</dbReference>
<dbReference type="RefSeq" id="WP_019945197.1">
    <property type="nucleotide sequence ID" value="NZ_BMLI01000004.1"/>
</dbReference>
<dbReference type="EMBL" id="BMLI01000004">
    <property type="protein sequence ID" value="GGN12011.1"/>
    <property type="molecule type" value="Genomic_DNA"/>
</dbReference>
<sequence length="299" mass="31693">MHVFVTGASGFVGSAIVEELVKNGHQVTGLVRTESGADKVAAAGAAPHLGDVNDLDMLRERAGAADAVIHTAFNHDFSNFKASCEADRKVVEAMGDAVAGTGKPLVITTGLGLLRYDRTVTEDDALNVSSDTIPRSATDEAAKAAADRGADVYIVRLPPSVHGAGDHGFIPIVINMARENGESAYITEGQNRWPAVHRLDAAILYRLIIEQRPSLKTLHAVAEEGIPFRNIAEVIGNGLHLPVVSKSGDNVKAHFGWFEHFAAMDCAASSEKTRQILGWDTTAPGLLSDIAHAGYLIVS</sequence>
<dbReference type="PANTHER" id="PTHR48079">
    <property type="entry name" value="PROTEIN YEEZ"/>
    <property type="match status" value="1"/>
</dbReference>
<proteinExistence type="predicted"/>
<accession>A0ABQ2IL18</accession>
<reference evidence="3" key="1">
    <citation type="journal article" date="2019" name="Int. J. Syst. Evol. Microbiol.">
        <title>The Global Catalogue of Microorganisms (GCM) 10K type strain sequencing project: providing services to taxonomists for standard genome sequencing and annotation.</title>
        <authorList>
            <consortium name="The Broad Institute Genomics Platform"/>
            <consortium name="The Broad Institute Genome Sequencing Center for Infectious Disease"/>
            <person name="Wu L."/>
            <person name="Ma J."/>
        </authorList>
    </citation>
    <scope>NUCLEOTIDE SEQUENCE [LARGE SCALE GENOMIC DNA]</scope>
    <source>
        <strain evidence="3">CGMCC 1.6375</strain>
    </source>
</reference>
<dbReference type="Proteomes" id="UP000632339">
    <property type="component" value="Unassembled WGS sequence"/>
</dbReference>
<dbReference type="CDD" id="cd05262">
    <property type="entry name" value="SDR_a7"/>
    <property type="match status" value="1"/>
</dbReference>
<dbReference type="InterPro" id="IPR036291">
    <property type="entry name" value="NAD(P)-bd_dom_sf"/>
</dbReference>
<keyword evidence="3" id="KW-1185">Reference proteome</keyword>
<protein>
    <submittedName>
        <fullName evidence="2">3-beta hydroxysteroid dehydrogenase</fullName>
    </submittedName>
</protein>
<evidence type="ECO:0000313" key="3">
    <source>
        <dbReference type="Proteomes" id="UP000632339"/>
    </source>
</evidence>
<dbReference type="SUPFAM" id="SSF51735">
    <property type="entry name" value="NAD(P)-binding Rossmann-fold domains"/>
    <property type="match status" value="1"/>
</dbReference>
<evidence type="ECO:0000259" key="1">
    <source>
        <dbReference type="Pfam" id="PF13460"/>
    </source>
</evidence>
<name>A0ABQ2IL18_9BACT</name>
<organism evidence="2 3">
    <name type="scientific">Dyadobacter beijingensis</name>
    <dbReference type="NCBI Taxonomy" id="365489"/>
    <lineage>
        <taxon>Bacteria</taxon>
        <taxon>Pseudomonadati</taxon>
        <taxon>Bacteroidota</taxon>
        <taxon>Cytophagia</taxon>
        <taxon>Cytophagales</taxon>
        <taxon>Spirosomataceae</taxon>
        <taxon>Dyadobacter</taxon>
    </lineage>
</organism>